<evidence type="ECO:0000313" key="1">
    <source>
        <dbReference type="EMBL" id="KDQ18602.1"/>
    </source>
</evidence>
<name>A0A067N382_BOTB1</name>
<protein>
    <submittedName>
        <fullName evidence="1">Uncharacterized protein</fullName>
    </submittedName>
</protein>
<dbReference type="InParanoid" id="A0A067N382"/>
<gene>
    <name evidence="1" type="ORF">BOTBODRAFT_28980</name>
</gene>
<proteinExistence type="predicted"/>
<reference evidence="2" key="1">
    <citation type="journal article" date="2014" name="Proc. Natl. Acad. Sci. U.S.A.">
        <title>Extensive sampling of basidiomycete genomes demonstrates inadequacy of the white-rot/brown-rot paradigm for wood decay fungi.</title>
        <authorList>
            <person name="Riley R."/>
            <person name="Salamov A.A."/>
            <person name="Brown D.W."/>
            <person name="Nagy L.G."/>
            <person name="Floudas D."/>
            <person name="Held B.W."/>
            <person name="Levasseur A."/>
            <person name="Lombard V."/>
            <person name="Morin E."/>
            <person name="Otillar R."/>
            <person name="Lindquist E.A."/>
            <person name="Sun H."/>
            <person name="LaButti K.M."/>
            <person name="Schmutz J."/>
            <person name="Jabbour D."/>
            <person name="Luo H."/>
            <person name="Baker S.E."/>
            <person name="Pisabarro A.G."/>
            <person name="Walton J.D."/>
            <person name="Blanchette R.A."/>
            <person name="Henrissat B."/>
            <person name="Martin F."/>
            <person name="Cullen D."/>
            <person name="Hibbett D.S."/>
            <person name="Grigoriev I.V."/>
        </authorList>
    </citation>
    <scope>NUCLEOTIDE SEQUENCE [LARGE SCALE GENOMIC DNA]</scope>
    <source>
        <strain evidence="2">FD-172 SS1</strain>
    </source>
</reference>
<evidence type="ECO:0000313" key="2">
    <source>
        <dbReference type="Proteomes" id="UP000027195"/>
    </source>
</evidence>
<organism evidence="1 2">
    <name type="scientific">Botryobasidium botryosum (strain FD-172 SS1)</name>
    <dbReference type="NCBI Taxonomy" id="930990"/>
    <lineage>
        <taxon>Eukaryota</taxon>
        <taxon>Fungi</taxon>
        <taxon>Dikarya</taxon>
        <taxon>Basidiomycota</taxon>
        <taxon>Agaricomycotina</taxon>
        <taxon>Agaricomycetes</taxon>
        <taxon>Cantharellales</taxon>
        <taxon>Botryobasidiaceae</taxon>
        <taxon>Botryobasidium</taxon>
    </lineage>
</organism>
<dbReference type="Proteomes" id="UP000027195">
    <property type="component" value="Unassembled WGS sequence"/>
</dbReference>
<dbReference type="AlphaFoldDB" id="A0A067N382"/>
<accession>A0A067N382</accession>
<dbReference type="OrthoDB" id="2585179at2759"/>
<dbReference type="HOGENOM" id="CLU_162870_0_0_1"/>
<dbReference type="EMBL" id="KL198021">
    <property type="protein sequence ID" value="KDQ18602.1"/>
    <property type="molecule type" value="Genomic_DNA"/>
</dbReference>
<keyword evidence="2" id="KW-1185">Reference proteome</keyword>
<sequence length="100" mass="10616">MSSAAMDYTANTYLAVSLAPHSGYIQNPGSLTSRPSLASLPIHHIGKVGALDDVHLFSVPKTVWEEVQDQVMSSLKSVDGVSDVAIQVPKQRAKRGGGEL</sequence>